<gene>
    <name evidence="3" type="ORF">SOIL9_61570</name>
</gene>
<evidence type="ECO:0000313" key="3">
    <source>
        <dbReference type="EMBL" id="VTR91557.1"/>
    </source>
</evidence>
<accession>A0A6P2CSG1</accession>
<protein>
    <recommendedName>
        <fullName evidence="2">DUF4357 domain-containing protein</fullName>
    </recommendedName>
</protein>
<name>A0A6P2CSG1_9BACT</name>
<evidence type="ECO:0000313" key="4">
    <source>
        <dbReference type="Proteomes" id="UP000464178"/>
    </source>
</evidence>
<dbReference type="KEGG" id="gms:SOIL9_61570"/>
<dbReference type="RefSeq" id="WP_162666535.1">
    <property type="nucleotide sequence ID" value="NZ_LR593886.1"/>
</dbReference>
<organism evidence="3 4">
    <name type="scientific">Gemmata massiliana</name>
    <dbReference type="NCBI Taxonomy" id="1210884"/>
    <lineage>
        <taxon>Bacteria</taxon>
        <taxon>Pseudomonadati</taxon>
        <taxon>Planctomycetota</taxon>
        <taxon>Planctomycetia</taxon>
        <taxon>Gemmatales</taxon>
        <taxon>Gemmataceae</taxon>
        <taxon>Gemmata</taxon>
    </lineage>
</organism>
<dbReference type="EMBL" id="LR593886">
    <property type="protein sequence ID" value="VTR91557.1"/>
    <property type="molecule type" value="Genomic_DNA"/>
</dbReference>
<reference evidence="3 4" key="1">
    <citation type="submission" date="2019-05" db="EMBL/GenBank/DDBJ databases">
        <authorList>
            <consortium name="Science for Life Laboratories"/>
        </authorList>
    </citation>
    <scope>NUCLEOTIDE SEQUENCE [LARGE SCALE GENOMIC DNA]</scope>
    <source>
        <strain evidence="3">Soil9</strain>
    </source>
</reference>
<dbReference type="InterPro" id="IPR025579">
    <property type="entry name" value="DUF4357"/>
</dbReference>
<feature type="compositionally biased region" description="Polar residues" evidence="1">
    <location>
        <begin position="282"/>
        <end position="292"/>
    </location>
</feature>
<dbReference type="Proteomes" id="UP000464178">
    <property type="component" value="Chromosome"/>
</dbReference>
<dbReference type="CDD" id="cd10447">
    <property type="entry name" value="GIY-YIG_unchar_2"/>
    <property type="match status" value="1"/>
</dbReference>
<keyword evidence="4" id="KW-1185">Reference proteome</keyword>
<feature type="region of interest" description="Disordered" evidence="1">
    <location>
        <begin position="270"/>
        <end position="292"/>
    </location>
</feature>
<evidence type="ECO:0000256" key="1">
    <source>
        <dbReference type="SAM" id="MobiDB-lite"/>
    </source>
</evidence>
<dbReference type="Pfam" id="PF14267">
    <property type="entry name" value="DUF4357"/>
    <property type="match status" value="1"/>
</dbReference>
<evidence type="ECO:0000259" key="2">
    <source>
        <dbReference type="Pfam" id="PF14267"/>
    </source>
</evidence>
<dbReference type="AlphaFoldDB" id="A0A6P2CSG1"/>
<proteinExistence type="predicted"/>
<feature type="domain" description="DUF4357" evidence="2">
    <location>
        <begin position="224"/>
        <end position="277"/>
    </location>
</feature>
<sequence length="292" mass="32030">MSLTAQRPFSIHIFLPDGTPDGVRVVEKDNWLGVGLVCPRARFPDAKSRPEFNRPGVYALIGPSEESDLPKVYIGQGDTALPRLEQHFSKKDFWTSLILFVSQTDFLDKTRIEYLESRLCALAGEAKRCVLDNKQAPQLPTLSEAAQAAVNGFLEEMLPIYPLLGVTAFEKPQVMRVEVTHYVLRARGIEARGYEEGSGFVVLAGSQVANDFVPSAATYLQTLRAALQEQGVIADRGDGLKLTQDYTFDSPSTAAGVVIGRTVNGRETWRDEAGKTLKENQSHGTEGNGETV</sequence>
<feature type="compositionally biased region" description="Basic and acidic residues" evidence="1">
    <location>
        <begin position="270"/>
        <end position="281"/>
    </location>
</feature>